<sequence length="308" mass="34200">MENNNLTGIERQLVLQYLIDGNVPVTVTPTEKNNGAEDAIQPLSSAVFPVALKAEQIASGGNGIILLKNPPQSVIGFAGKHVRVEFYFNRVGLFFITEMRSVKSGLAFVVPEAICRIKDAEAKHDYDFSATVYYSCSNKATVNFDCVPCKGYELFARPVWASIALENQKTAKAYLERFVTEAKKEKNAGNGLQLIPICRYLTERQTKIESFSGSVKPLDILYVDHERIVFGSVDENFQLSHGAEYALKLSFSLREGPVASRDAFATCTPAKVYRADEGGRTCADCVYTSLQEEDRRFIYEKATKNLCA</sequence>
<dbReference type="EMBL" id="AUZJ01000066">
    <property type="protein sequence ID" value="ERF59588.1"/>
    <property type="molecule type" value="Genomic_DNA"/>
</dbReference>
<gene>
    <name evidence="2" type="ORF">HMPREF0860_0293</name>
    <name evidence="1" type="ORF">HMPREF1325_1702</name>
</gene>
<dbReference type="OrthoDB" id="356440at2"/>
<dbReference type="PATRIC" id="fig|1125725.3.peg.2454"/>
<dbReference type="Proteomes" id="UP000016646">
    <property type="component" value="Unassembled WGS sequence"/>
</dbReference>
<comment type="caution">
    <text evidence="1">The sequence shown here is derived from an EMBL/GenBank/DDBJ whole genome shotgun (WGS) entry which is preliminary data.</text>
</comment>
<organism evidence="1 3">
    <name type="scientific">Treponema socranskii subsp. socranskii VPI DR56BR1116 = ATCC 35536</name>
    <dbReference type="NCBI Taxonomy" id="1125725"/>
    <lineage>
        <taxon>Bacteria</taxon>
        <taxon>Pseudomonadati</taxon>
        <taxon>Spirochaetota</taxon>
        <taxon>Spirochaetia</taxon>
        <taxon>Spirochaetales</taxon>
        <taxon>Treponemataceae</taxon>
        <taxon>Treponema</taxon>
    </lineage>
</organism>
<evidence type="ECO:0000313" key="1">
    <source>
        <dbReference type="EMBL" id="ERF59588.1"/>
    </source>
</evidence>
<dbReference type="EMBL" id="AVQI01000080">
    <property type="protein sequence ID" value="ERJ98461.1"/>
    <property type="molecule type" value="Genomic_DNA"/>
</dbReference>
<keyword evidence="4" id="KW-1185">Reference proteome</keyword>
<dbReference type="AlphaFoldDB" id="U2KIY6"/>
<proteinExistence type="predicted"/>
<reference evidence="3 4" key="1">
    <citation type="submission" date="2013-08" db="EMBL/GenBank/DDBJ databases">
        <authorList>
            <person name="Durkin A.S."/>
            <person name="Haft D.R."/>
            <person name="McCorrison J."/>
            <person name="Torralba M."/>
            <person name="Gillis M."/>
            <person name="Haft D.H."/>
            <person name="Methe B."/>
            <person name="Sutton G."/>
            <person name="Nelson K.E."/>
        </authorList>
    </citation>
    <scope>NUCLEOTIDE SEQUENCE [LARGE SCALE GENOMIC DNA]</scope>
    <source>
        <strain evidence="2 4">ATCC 35536</strain>
        <strain evidence="1 3">VPI DR56BR1116</strain>
    </source>
</reference>
<evidence type="ECO:0000313" key="3">
    <source>
        <dbReference type="Proteomes" id="UP000016412"/>
    </source>
</evidence>
<accession>U2KIY6</accession>
<dbReference type="Proteomes" id="UP000016412">
    <property type="component" value="Unassembled WGS sequence"/>
</dbReference>
<protein>
    <submittedName>
        <fullName evidence="1">Uncharacterized protein</fullName>
    </submittedName>
</protein>
<dbReference type="eggNOG" id="ENOG5030PG2">
    <property type="taxonomic scope" value="Bacteria"/>
</dbReference>
<name>U2KIY6_TRESO</name>
<dbReference type="RefSeq" id="WP_021331477.1">
    <property type="nucleotide sequence ID" value="NZ_AUZJ01000066.1"/>
</dbReference>
<evidence type="ECO:0000313" key="4">
    <source>
        <dbReference type="Proteomes" id="UP000016646"/>
    </source>
</evidence>
<evidence type="ECO:0000313" key="2">
    <source>
        <dbReference type="EMBL" id="ERJ98461.1"/>
    </source>
</evidence>